<proteinExistence type="predicted"/>
<dbReference type="GO" id="GO:0016747">
    <property type="term" value="F:acyltransferase activity, transferring groups other than amino-acyl groups"/>
    <property type="evidence" value="ECO:0007669"/>
    <property type="project" value="InterPro"/>
</dbReference>
<reference evidence="2" key="1">
    <citation type="journal article" date="2014" name="Int. J. Syst. Evol. Microbiol.">
        <title>Complete genome sequence of Corynebacterium casei LMG S-19264T (=DSM 44701T), isolated from a smear-ripened cheese.</title>
        <authorList>
            <consortium name="US DOE Joint Genome Institute (JGI-PGF)"/>
            <person name="Walter F."/>
            <person name="Albersmeier A."/>
            <person name="Kalinowski J."/>
            <person name="Ruckert C."/>
        </authorList>
    </citation>
    <scope>NUCLEOTIDE SEQUENCE</scope>
    <source>
        <strain evidence="2">VKM Ac-1069</strain>
    </source>
</reference>
<dbReference type="Pfam" id="PF22691">
    <property type="entry name" value="Thiolase_C_1"/>
    <property type="match status" value="1"/>
</dbReference>
<dbReference type="InterPro" id="IPR055140">
    <property type="entry name" value="Thiolase_C_2"/>
</dbReference>
<keyword evidence="3" id="KW-1185">Reference proteome</keyword>
<dbReference type="EMBL" id="BSFQ01000005">
    <property type="protein sequence ID" value="GLL10538.1"/>
    <property type="molecule type" value="Genomic_DNA"/>
</dbReference>
<evidence type="ECO:0000313" key="3">
    <source>
        <dbReference type="Proteomes" id="UP001143463"/>
    </source>
</evidence>
<dbReference type="PANTHER" id="PTHR42870">
    <property type="entry name" value="ACETYL-COA C-ACETYLTRANSFERASE"/>
    <property type="match status" value="1"/>
</dbReference>
<dbReference type="SUPFAM" id="SSF53901">
    <property type="entry name" value="Thiolase-like"/>
    <property type="match status" value="2"/>
</dbReference>
<dbReference type="AlphaFoldDB" id="A0A9W6KZI6"/>
<dbReference type="CDD" id="cd00829">
    <property type="entry name" value="SCP-x_thiolase"/>
    <property type="match status" value="1"/>
</dbReference>
<accession>A0A9W6KZI6</accession>
<name>A0A9W6KZI6_9PSEU</name>
<dbReference type="PANTHER" id="PTHR42870:SF1">
    <property type="entry name" value="NON-SPECIFIC LIPID-TRANSFER PROTEIN-LIKE 2"/>
    <property type="match status" value="1"/>
</dbReference>
<feature type="domain" description="Thiolase C-terminal" evidence="1">
    <location>
        <begin position="248"/>
        <end position="388"/>
    </location>
</feature>
<evidence type="ECO:0000313" key="2">
    <source>
        <dbReference type="EMBL" id="GLL10538.1"/>
    </source>
</evidence>
<sequence>MGTMTVRYPVRDQVAIVGVGTTPYSRDSGKSEMGLVVDAARAAIKDAGLTAKDVDGIAGTWVRAELAQAALGIPAVNYYLNTRLPPFSQQVVAGINAVFSGLCDTMLVYHCAYRMGGTSRSAGGDPFRVSRRGMPRPLSPFPDTITGAACYASWANRYIEEYGASREDLGRIAINNRTNAGHNEHAAARKPLTMDEYLGARMVRDPLTVFDMDYTIDGADAFIITTAERARDLPQKPVIVHAAVLGQTDHGVEEDLPDLTDTGLKVAADALWARSELTLDDVDVFMPYDGFSVITLKWFEAIGYCGVGEAPGFVMDNWNEDADRIEIRGRVSVNPHGGSLSEGASQSAGHMREAVNQLRGQASGLQVEGARTALVAPGGFFYNAGAMLFRT</sequence>
<comment type="caution">
    <text evidence="2">The sequence shown here is derived from an EMBL/GenBank/DDBJ whole genome shotgun (WGS) entry which is preliminary data.</text>
</comment>
<evidence type="ECO:0000259" key="1">
    <source>
        <dbReference type="Pfam" id="PF22691"/>
    </source>
</evidence>
<dbReference type="PIRSF" id="PIRSF000429">
    <property type="entry name" value="Ac-CoA_Ac_transf"/>
    <property type="match status" value="1"/>
</dbReference>
<dbReference type="InterPro" id="IPR002155">
    <property type="entry name" value="Thiolase"/>
</dbReference>
<dbReference type="InterPro" id="IPR016039">
    <property type="entry name" value="Thiolase-like"/>
</dbReference>
<dbReference type="Proteomes" id="UP001143463">
    <property type="component" value="Unassembled WGS sequence"/>
</dbReference>
<protein>
    <recommendedName>
        <fullName evidence="1">Thiolase C-terminal domain-containing protein</fullName>
    </recommendedName>
</protein>
<reference evidence="2" key="2">
    <citation type="submission" date="2023-01" db="EMBL/GenBank/DDBJ databases">
        <authorList>
            <person name="Sun Q."/>
            <person name="Evtushenko L."/>
        </authorList>
    </citation>
    <scope>NUCLEOTIDE SEQUENCE</scope>
    <source>
        <strain evidence="2">VKM Ac-1069</strain>
    </source>
</reference>
<dbReference type="Gene3D" id="3.40.47.10">
    <property type="match status" value="1"/>
</dbReference>
<organism evidence="2 3">
    <name type="scientific">Pseudonocardia halophobica</name>
    <dbReference type="NCBI Taxonomy" id="29401"/>
    <lineage>
        <taxon>Bacteria</taxon>
        <taxon>Bacillati</taxon>
        <taxon>Actinomycetota</taxon>
        <taxon>Actinomycetes</taxon>
        <taxon>Pseudonocardiales</taxon>
        <taxon>Pseudonocardiaceae</taxon>
        <taxon>Pseudonocardia</taxon>
    </lineage>
</organism>
<gene>
    <name evidence="2" type="ORF">GCM10017577_16780</name>
</gene>